<dbReference type="GO" id="GO:0003755">
    <property type="term" value="F:peptidyl-prolyl cis-trans isomerase activity"/>
    <property type="evidence" value="ECO:0007669"/>
    <property type="project" value="UniProtKB-UniRule"/>
</dbReference>
<gene>
    <name evidence="9" type="ORF">HXK21_00070</name>
</gene>
<evidence type="ECO:0000256" key="2">
    <source>
        <dbReference type="ARBA" id="ARBA00006577"/>
    </source>
</evidence>
<keyword evidence="4 5" id="KW-0413">Isomerase</keyword>
<evidence type="ECO:0000256" key="3">
    <source>
        <dbReference type="ARBA" id="ARBA00023110"/>
    </source>
</evidence>
<comment type="similarity">
    <text evidence="2 6">Belongs to the FKBP-type PPIase family.</text>
</comment>
<dbReference type="PROSITE" id="PS50059">
    <property type="entry name" value="FKBP_PPIASE"/>
    <property type="match status" value="1"/>
</dbReference>
<dbReference type="InterPro" id="IPR001179">
    <property type="entry name" value="PPIase_FKBP_dom"/>
</dbReference>
<evidence type="ECO:0000259" key="8">
    <source>
        <dbReference type="PROSITE" id="PS50059"/>
    </source>
</evidence>
<evidence type="ECO:0000313" key="10">
    <source>
        <dbReference type="Proteomes" id="UP000704068"/>
    </source>
</evidence>
<sequence>MKLRSLFVIALAACVCSAMAQKRKKAPKKAATVEAAATQIKPVGAEEFSYAMGVAQGSSLRDYLMKREGVDSLYLGEAIKMMQGNTPKQQAQLILAQAAGLKIAQMNDERVISEVNKAATGKSDTTYMSKEAFVRGLADVVLRRPHALREDSAQAIVERQFNFYKNKYKLENQAFLAANKQKKGVVTLPSGLQYRILKAGKGALATDSTLVEVNYEGRLTDGTIFDSSFKRGQTAKFKPTQVIKGWTEALKLMPEGSTWELYLPYNLAYGEKGTGSIPPYSTLIFKVEIVKVGAKE</sequence>
<keyword evidence="3 5" id="KW-0697">Rotamase</keyword>
<name>A0A929RX30_9BACT</name>
<dbReference type="EMBL" id="JABZGR010000001">
    <property type="protein sequence ID" value="MBF0969427.1"/>
    <property type="molecule type" value="Genomic_DNA"/>
</dbReference>
<evidence type="ECO:0000256" key="5">
    <source>
        <dbReference type="PROSITE-ProRule" id="PRU00277"/>
    </source>
</evidence>
<dbReference type="AlphaFoldDB" id="A0A929RX30"/>
<dbReference type="InterPro" id="IPR000774">
    <property type="entry name" value="PPIase_FKBP_N"/>
</dbReference>
<dbReference type="Pfam" id="PF01346">
    <property type="entry name" value="FKBP_N"/>
    <property type="match status" value="1"/>
</dbReference>
<evidence type="ECO:0000256" key="1">
    <source>
        <dbReference type="ARBA" id="ARBA00000971"/>
    </source>
</evidence>
<dbReference type="Proteomes" id="UP000704068">
    <property type="component" value="Unassembled WGS sequence"/>
</dbReference>
<evidence type="ECO:0000313" key="9">
    <source>
        <dbReference type="EMBL" id="MBF0969427.1"/>
    </source>
</evidence>
<feature type="chain" id="PRO_5036851671" description="Peptidyl-prolyl cis-trans isomerase" evidence="7">
    <location>
        <begin position="21"/>
        <end position="296"/>
    </location>
</feature>
<evidence type="ECO:0000256" key="7">
    <source>
        <dbReference type="SAM" id="SignalP"/>
    </source>
</evidence>
<dbReference type="PANTHER" id="PTHR43811">
    <property type="entry name" value="FKBP-TYPE PEPTIDYL-PROLYL CIS-TRANS ISOMERASE FKPA"/>
    <property type="match status" value="1"/>
</dbReference>
<protein>
    <recommendedName>
        <fullName evidence="6">Peptidyl-prolyl cis-trans isomerase</fullName>
        <ecNumber evidence="6">5.2.1.8</ecNumber>
    </recommendedName>
</protein>
<accession>A0A929RX30</accession>
<dbReference type="EC" id="5.2.1.8" evidence="6"/>
<dbReference type="GO" id="GO:0006457">
    <property type="term" value="P:protein folding"/>
    <property type="evidence" value="ECO:0007669"/>
    <property type="project" value="InterPro"/>
</dbReference>
<dbReference type="Gene3D" id="3.10.50.40">
    <property type="match status" value="1"/>
</dbReference>
<dbReference type="SUPFAM" id="SSF54534">
    <property type="entry name" value="FKBP-like"/>
    <property type="match status" value="1"/>
</dbReference>
<dbReference type="PANTHER" id="PTHR43811:SF19">
    <property type="entry name" value="39 KDA FK506-BINDING NUCLEAR PROTEIN"/>
    <property type="match status" value="1"/>
</dbReference>
<evidence type="ECO:0000256" key="6">
    <source>
        <dbReference type="RuleBase" id="RU003915"/>
    </source>
</evidence>
<feature type="domain" description="PPIase FKBP-type" evidence="8">
    <location>
        <begin position="208"/>
        <end position="293"/>
    </location>
</feature>
<comment type="catalytic activity">
    <reaction evidence="1 5 6">
        <text>[protein]-peptidylproline (omega=180) = [protein]-peptidylproline (omega=0)</text>
        <dbReference type="Rhea" id="RHEA:16237"/>
        <dbReference type="Rhea" id="RHEA-COMP:10747"/>
        <dbReference type="Rhea" id="RHEA-COMP:10748"/>
        <dbReference type="ChEBI" id="CHEBI:83833"/>
        <dbReference type="ChEBI" id="CHEBI:83834"/>
        <dbReference type="EC" id="5.2.1.8"/>
    </reaction>
</comment>
<dbReference type="RefSeq" id="WP_303762320.1">
    <property type="nucleotide sequence ID" value="NZ_JABZGR010000001.1"/>
</dbReference>
<feature type="signal peptide" evidence="7">
    <location>
        <begin position="1"/>
        <end position="20"/>
    </location>
</feature>
<organism evidence="9 10">
    <name type="scientific">Alloprevotella tannerae</name>
    <dbReference type="NCBI Taxonomy" id="76122"/>
    <lineage>
        <taxon>Bacteria</taxon>
        <taxon>Pseudomonadati</taxon>
        <taxon>Bacteroidota</taxon>
        <taxon>Bacteroidia</taxon>
        <taxon>Bacteroidales</taxon>
        <taxon>Prevotellaceae</taxon>
        <taxon>Alloprevotella</taxon>
    </lineage>
</organism>
<reference evidence="9" key="1">
    <citation type="submission" date="2020-04" db="EMBL/GenBank/DDBJ databases">
        <title>Deep metagenomics examines the oral microbiome during advanced dental caries in children, revealing novel taxa and co-occurrences with host molecules.</title>
        <authorList>
            <person name="Baker J.L."/>
            <person name="Morton J.T."/>
            <person name="Dinis M."/>
            <person name="Alvarez R."/>
            <person name="Tran N.C."/>
            <person name="Knight R."/>
            <person name="Edlund A."/>
        </authorList>
    </citation>
    <scope>NUCLEOTIDE SEQUENCE</scope>
    <source>
        <strain evidence="9">JCVI_34_bin.1</strain>
    </source>
</reference>
<comment type="caution">
    <text evidence="9">The sequence shown here is derived from an EMBL/GenBank/DDBJ whole genome shotgun (WGS) entry which is preliminary data.</text>
</comment>
<dbReference type="InterPro" id="IPR046357">
    <property type="entry name" value="PPIase_dom_sf"/>
</dbReference>
<dbReference type="Pfam" id="PF00254">
    <property type="entry name" value="FKBP_C"/>
    <property type="match status" value="1"/>
</dbReference>
<proteinExistence type="inferred from homology"/>
<keyword evidence="7" id="KW-0732">Signal</keyword>
<evidence type="ECO:0000256" key="4">
    <source>
        <dbReference type="ARBA" id="ARBA00023235"/>
    </source>
</evidence>